<keyword evidence="3" id="KW-1185">Reference proteome</keyword>
<dbReference type="CDD" id="cd00170">
    <property type="entry name" value="SEC14"/>
    <property type="match status" value="1"/>
</dbReference>
<name>A0A9N8H7K7_9STRA</name>
<dbReference type="InterPro" id="IPR051064">
    <property type="entry name" value="SEC14/CRAL-TRIO_domain"/>
</dbReference>
<dbReference type="Gene3D" id="3.40.525.10">
    <property type="entry name" value="CRAL-TRIO lipid binding domain"/>
    <property type="match status" value="1"/>
</dbReference>
<proteinExistence type="predicted"/>
<sequence length="314" mass="36085">MASSGWPWMQGIEVAIDDPIAPVCPEDDRPSVKVLIEEHAEKIAKIKAALREDPLFDADKHDDLWILRYWLSHKKSKDAIDAAKHTLKFRHEHHLDDKDIRSVAPQHVTMEQNSKIREYLDCWKPDAVLLTHPHPQRGVVTFINFASMDQHVVVERCSEDHWFEIYLYSSEWAFQWLDYVTRTTGRLTKSVRLADLSGLTLGGFNRECGKRDGRAMTLMEDCYPQLLETVFICNGPSLIWAVWKLFSVIVPKRVKSKFDIISPKDNPKDRKKLFRHLTEEDLPEVYGGKYTVGPEIWGLVSDDENGTGSDTAAN</sequence>
<dbReference type="PANTHER" id="PTHR23324">
    <property type="entry name" value="SEC14 RELATED PROTEIN"/>
    <property type="match status" value="1"/>
</dbReference>
<dbReference type="GO" id="GO:0005737">
    <property type="term" value="C:cytoplasm"/>
    <property type="evidence" value="ECO:0007669"/>
    <property type="project" value="TreeGrafter"/>
</dbReference>
<dbReference type="AlphaFoldDB" id="A0A9N8H7K7"/>
<dbReference type="PROSITE" id="PS50191">
    <property type="entry name" value="CRAL_TRIO"/>
    <property type="match status" value="1"/>
</dbReference>
<dbReference type="Pfam" id="PF00650">
    <property type="entry name" value="CRAL_TRIO"/>
    <property type="match status" value="1"/>
</dbReference>
<dbReference type="SUPFAM" id="SSF52087">
    <property type="entry name" value="CRAL/TRIO domain"/>
    <property type="match status" value="1"/>
</dbReference>
<comment type="caution">
    <text evidence="2">The sequence shown here is derived from an EMBL/GenBank/DDBJ whole genome shotgun (WGS) entry which is preliminary data.</text>
</comment>
<protein>
    <recommendedName>
        <fullName evidence="1">CRAL-TRIO domain-containing protein</fullName>
    </recommendedName>
</protein>
<gene>
    <name evidence="2" type="ORF">SEMRO_143_G066511.1</name>
</gene>
<dbReference type="PANTHER" id="PTHR23324:SF83">
    <property type="entry name" value="SEC14-LIKE PROTEIN 2"/>
    <property type="match status" value="1"/>
</dbReference>
<feature type="domain" description="CRAL-TRIO" evidence="1">
    <location>
        <begin position="140"/>
        <end position="294"/>
    </location>
</feature>
<dbReference type="Proteomes" id="UP001153069">
    <property type="component" value="Unassembled WGS sequence"/>
</dbReference>
<dbReference type="SMART" id="SM00516">
    <property type="entry name" value="SEC14"/>
    <property type="match status" value="1"/>
</dbReference>
<dbReference type="OrthoDB" id="73007at2759"/>
<reference evidence="2" key="1">
    <citation type="submission" date="2020-06" db="EMBL/GenBank/DDBJ databases">
        <authorList>
            <consortium name="Plant Systems Biology data submission"/>
        </authorList>
    </citation>
    <scope>NUCLEOTIDE SEQUENCE</scope>
    <source>
        <strain evidence="2">D6</strain>
    </source>
</reference>
<organism evidence="2 3">
    <name type="scientific">Seminavis robusta</name>
    <dbReference type="NCBI Taxonomy" id="568900"/>
    <lineage>
        <taxon>Eukaryota</taxon>
        <taxon>Sar</taxon>
        <taxon>Stramenopiles</taxon>
        <taxon>Ochrophyta</taxon>
        <taxon>Bacillariophyta</taxon>
        <taxon>Bacillariophyceae</taxon>
        <taxon>Bacillariophycidae</taxon>
        <taxon>Naviculales</taxon>
        <taxon>Naviculaceae</taxon>
        <taxon>Seminavis</taxon>
    </lineage>
</organism>
<evidence type="ECO:0000313" key="2">
    <source>
        <dbReference type="EMBL" id="CAB9502677.1"/>
    </source>
</evidence>
<dbReference type="InterPro" id="IPR001251">
    <property type="entry name" value="CRAL-TRIO_dom"/>
</dbReference>
<dbReference type="InterPro" id="IPR036865">
    <property type="entry name" value="CRAL-TRIO_dom_sf"/>
</dbReference>
<dbReference type="EMBL" id="CAICTM010000142">
    <property type="protein sequence ID" value="CAB9502677.1"/>
    <property type="molecule type" value="Genomic_DNA"/>
</dbReference>
<evidence type="ECO:0000313" key="3">
    <source>
        <dbReference type="Proteomes" id="UP001153069"/>
    </source>
</evidence>
<accession>A0A9N8H7K7</accession>
<evidence type="ECO:0000259" key="1">
    <source>
        <dbReference type="PROSITE" id="PS50191"/>
    </source>
</evidence>